<dbReference type="EMBL" id="JHEG04000001">
    <property type="protein sequence ID" value="KAF3886332.1"/>
    <property type="molecule type" value="Genomic_DNA"/>
</dbReference>
<reference evidence="2" key="1">
    <citation type="journal article" date="2015" name="Genome Announc.">
        <title>Draft Genome Sequence of Tolypothrix boutellei Strain VB521301.</title>
        <authorList>
            <person name="Chandrababunaidu M.M."/>
            <person name="Singh D."/>
            <person name="Sen D."/>
            <person name="Bhan S."/>
            <person name="Das S."/>
            <person name="Gupta A."/>
            <person name="Adhikary S.P."/>
            <person name="Tripathy S."/>
        </authorList>
    </citation>
    <scope>NUCLEOTIDE SEQUENCE</scope>
    <source>
        <strain evidence="2">VB521301</strain>
    </source>
</reference>
<dbReference type="SUPFAM" id="SSF53448">
    <property type="entry name" value="Nucleotide-diphospho-sugar transferases"/>
    <property type="match status" value="1"/>
</dbReference>
<evidence type="ECO:0000259" key="1">
    <source>
        <dbReference type="Pfam" id="PF00535"/>
    </source>
</evidence>
<reference evidence="2" key="2">
    <citation type="submission" date="2019-11" db="EMBL/GenBank/DDBJ databases">
        <title>Improved Assembly of Tolypothrix boutellei genome.</title>
        <authorList>
            <person name="Sarangi A.N."/>
            <person name="Mukherjee M."/>
            <person name="Ghosh S."/>
            <person name="Singh D."/>
            <person name="Das A."/>
            <person name="Kant S."/>
            <person name="Prusty A."/>
            <person name="Tripathy S."/>
        </authorList>
    </citation>
    <scope>NUCLEOTIDE SEQUENCE</scope>
    <source>
        <strain evidence="2">VB521301</strain>
    </source>
</reference>
<proteinExistence type="predicted"/>
<name>A0A8S9T404_9CYAN</name>
<sequence length="317" mass="36057">MNEQPLVSILINNYNYAQFLRKSIDSALNQGYSLIEVVVVDDGSTDNSKDVIKSYENQIVSVLKQNGGQASAFNAGFKASKGDIICFLDADDYFHLNKVSQIVELFQKNPELGWIFHELDDVNANGHSLEFRADRSIHKFSLVDFRKKMLEGGNLPYLPATSGLCFKRNVLEQILPMPEQILISADNFLRLATISKSPGLLSPDKVAVHRIHGANLFEFRKDYEYINAATNIKTCYYLRKCFPETKSYTNRLYAHAVGRLIGKTNLTKVLQIPEFKEYIKDYFSLEFGIVGGSRIFYNYLKSILINFKFLLGRKSSV</sequence>
<dbReference type="GO" id="GO:0016758">
    <property type="term" value="F:hexosyltransferase activity"/>
    <property type="evidence" value="ECO:0007669"/>
    <property type="project" value="UniProtKB-ARBA"/>
</dbReference>
<dbReference type="InterPro" id="IPR029044">
    <property type="entry name" value="Nucleotide-diphossugar_trans"/>
</dbReference>
<gene>
    <name evidence="2" type="ORF">DA73_0400013230</name>
</gene>
<dbReference type="Proteomes" id="UP000029738">
    <property type="component" value="Unassembled WGS sequence"/>
</dbReference>
<evidence type="ECO:0000313" key="2">
    <source>
        <dbReference type="EMBL" id="KAF3886332.1"/>
    </source>
</evidence>
<dbReference type="RefSeq" id="WP_167844676.1">
    <property type="nucleotide sequence ID" value="NZ_JHEG04000001.1"/>
</dbReference>
<keyword evidence="3" id="KW-1185">Reference proteome</keyword>
<organism evidence="2 3">
    <name type="scientific">Tolypothrix bouteillei VB521301</name>
    <dbReference type="NCBI Taxonomy" id="1479485"/>
    <lineage>
        <taxon>Bacteria</taxon>
        <taxon>Bacillati</taxon>
        <taxon>Cyanobacteriota</taxon>
        <taxon>Cyanophyceae</taxon>
        <taxon>Nostocales</taxon>
        <taxon>Tolypothrichaceae</taxon>
        <taxon>Tolypothrix</taxon>
    </lineage>
</organism>
<protein>
    <submittedName>
        <fullName evidence="2">Glycosyltransferase</fullName>
    </submittedName>
</protein>
<feature type="domain" description="Glycosyltransferase 2-like" evidence="1">
    <location>
        <begin position="8"/>
        <end position="160"/>
    </location>
</feature>
<dbReference type="AlphaFoldDB" id="A0A8S9T404"/>
<accession>A0A8S9T404</accession>
<dbReference type="PANTHER" id="PTHR22916">
    <property type="entry name" value="GLYCOSYLTRANSFERASE"/>
    <property type="match status" value="1"/>
</dbReference>
<dbReference type="InterPro" id="IPR001173">
    <property type="entry name" value="Glyco_trans_2-like"/>
</dbReference>
<dbReference type="Gene3D" id="3.90.550.10">
    <property type="entry name" value="Spore Coat Polysaccharide Biosynthesis Protein SpsA, Chain A"/>
    <property type="match status" value="1"/>
</dbReference>
<evidence type="ECO:0000313" key="3">
    <source>
        <dbReference type="Proteomes" id="UP000029738"/>
    </source>
</evidence>
<dbReference type="PANTHER" id="PTHR22916:SF3">
    <property type="entry name" value="UDP-GLCNAC:BETAGAL BETA-1,3-N-ACETYLGLUCOSAMINYLTRANSFERASE-LIKE PROTEIN 1"/>
    <property type="match status" value="1"/>
</dbReference>
<dbReference type="Pfam" id="PF00535">
    <property type="entry name" value="Glycos_transf_2"/>
    <property type="match status" value="1"/>
</dbReference>
<comment type="caution">
    <text evidence="2">The sequence shown here is derived from an EMBL/GenBank/DDBJ whole genome shotgun (WGS) entry which is preliminary data.</text>
</comment>